<accession>A0AAD7MLJ1</accession>
<comment type="caution">
    <text evidence="2">The sequence shown here is derived from an EMBL/GenBank/DDBJ whole genome shotgun (WGS) entry which is preliminary data.</text>
</comment>
<dbReference type="GO" id="GO:0004497">
    <property type="term" value="F:monooxygenase activity"/>
    <property type="evidence" value="ECO:0007669"/>
    <property type="project" value="UniProtKB-KW"/>
</dbReference>
<dbReference type="InterPro" id="IPR036188">
    <property type="entry name" value="FAD/NAD-bd_sf"/>
</dbReference>
<reference evidence="2" key="1">
    <citation type="submission" date="2023-03" db="EMBL/GenBank/DDBJ databases">
        <title>Massive genome expansion in bonnet fungi (Mycena s.s.) driven by repeated elements and novel gene families across ecological guilds.</title>
        <authorList>
            <consortium name="Lawrence Berkeley National Laboratory"/>
            <person name="Harder C.B."/>
            <person name="Miyauchi S."/>
            <person name="Viragh M."/>
            <person name="Kuo A."/>
            <person name="Thoen E."/>
            <person name="Andreopoulos B."/>
            <person name="Lu D."/>
            <person name="Skrede I."/>
            <person name="Drula E."/>
            <person name="Henrissat B."/>
            <person name="Morin E."/>
            <person name="Kohler A."/>
            <person name="Barry K."/>
            <person name="LaButti K."/>
            <person name="Morin E."/>
            <person name="Salamov A."/>
            <person name="Lipzen A."/>
            <person name="Mereny Z."/>
            <person name="Hegedus B."/>
            <person name="Baldrian P."/>
            <person name="Stursova M."/>
            <person name="Weitz H."/>
            <person name="Taylor A."/>
            <person name="Grigoriev I.V."/>
            <person name="Nagy L.G."/>
            <person name="Martin F."/>
            <person name="Kauserud H."/>
        </authorList>
    </citation>
    <scope>NUCLEOTIDE SEQUENCE</scope>
    <source>
        <strain evidence="2">CBHHK188m</strain>
    </source>
</reference>
<dbReference type="Gene3D" id="3.30.9.60">
    <property type="match status" value="1"/>
</dbReference>
<evidence type="ECO:0000313" key="2">
    <source>
        <dbReference type="EMBL" id="KAJ7723102.1"/>
    </source>
</evidence>
<dbReference type="InterPro" id="IPR054707">
    <property type="entry name" value="DhpH_subs-bd"/>
</dbReference>
<name>A0AAD7MLJ1_9AGAR</name>
<keyword evidence="2" id="KW-0503">Monooxygenase</keyword>
<evidence type="ECO:0000259" key="1">
    <source>
        <dbReference type="Pfam" id="PF22607"/>
    </source>
</evidence>
<dbReference type="SUPFAM" id="SSF51905">
    <property type="entry name" value="FAD/NAD(P)-binding domain"/>
    <property type="match status" value="1"/>
</dbReference>
<dbReference type="AlphaFoldDB" id="A0AAD7MLJ1"/>
<proteinExistence type="predicted"/>
<gene>
    <name evidence="2" type="ORF">DFH07DRAFT_856226</name>
</gene>
<dbReference type="PANTHER" id="PTHR47469">
    <property type="entry name" value="MONOOXYGENASE-LIKE"/>
    <property type="match status" value="1"/>
</dbReference>
<keyword evidence="2" id="KW-0560">Oxidoreductase</keyword>
<protein>
    <submittedName>
        <fullName evidence="2">Monooxygenase</fullName>
    </submittedName>
</protein>
<organism evidence="2 3">
    <name type="scientific">Mycena maculata</name>
    <dbReference type="NCBI Taxonomy" id="230809"/>
    <lineage>
        <taxon>Eukaryota</taxon>
        <taxon>Fungi</taxon>
        <taxon>Dikarya</taxon>
        <taxon>Basidiomycota</taxon>
        <taxon>Agaricomycotina</taxon>
        <taxon>Agaricomycetes</taxon>
        <taxon>Agaricomycetidae</taxon>
        <taxon>Agaricales</taxon>
        <taxon>Marasmiineae</taxon>
        <taxon>Mycenaceae</taxon>
        <taxon>Mycena</taxon>
    </lineage>
</organism>
<dbReference type="Pfam" id="PF22607">
    <property type="entry name" value="FAD_binding-like"/>
    <property type="match status" value="1"/>
</dbReference>
<sequence>MLLSPGALSRVFAQVSFSRSWDIGQLSDIITAIYSRPDFESVTIFERSPIMVGQGAGIVCGGEVAQFFEKFDKTKTKMVVQSNGRQHITKDGSVAVGTASDKIQQMTSWDKVYYVLRANFDGFHKEKFIYGPGVEPSAMADDKVSYRLGHNVSSHTVDPATGSVRVQYTVGNPTTGQPLIDQIEGDFLLCAEGPSSPSRLVYLPEVHRRYAGYLAFRGLIPEAELSPETAKSLTQIFTFFFARENQMLAYMIPGPNGDTTPGNRHLNWVWYRNYVEGSDEYKRMMTDKNGRVHANAMRAGDLPDDVIESEYRQRAKEILPPQFKELVLNTKTPFFQRVTDLISPKAVFADGRFILFGDALQGARPHTAAATNQGAVHALLLFDHLQHAAEHGKPLKTALKELEDDWQIAVMAYARALSDSGIRMGDESQFGGGLGYESKYGVSLTVSAPL</sequence>
<dbReference type="EMBL" id="JARJLG010000251">
    <property type="protein sequence ID" value="KAJ7723102.1"/>
    <property type="molecule type" value="Genomic_DNA"/>
</dbReference>
<evidence type="ECO:0000313" key="3">
    <source>
        <dbReference type="Proteomes" id="UP001215280"/>
    </source>
</evidence>
<dbReference type="InterPro" id="IPR053212">
    <property type="entry name" value="DHP_3-monooxygenase"/>
</dbReference>
<dbReference type="PANTHER" id="PTHR47469:SF2">
    <property type="entry name" value="OS06G0597600 PROTEIN"/>
    <property type="match status" value="1"/>
</dbReference>
<keyword evidence="3" id="KW-1185">Reference proteome</keyword>
<dbReference type="Proteomes" id="UP001215280">
    <property type="component" value="Unassembled WGS sequence"/>
</dbReference>
<feature type="domain" description="2,6-dihydroxypyridine 3-monooxygenase substrate binding" evidence="1">
    <location>
        <begin position="210"/>
        <end position="340"/>
    </location>
</feature>
<dbReference type="SUPFAM" id="SSF54373">
    <property type="entry name" value="FAD-linked reductases, C-terminal domain"/>
    <property type="match status" value="1"/>
</dbReference>